<evidence type="ECO:0000313" key="9">
    <source>
        <dbReference type="Proteomes" id="UP000570514"/>
    </source>
</evidence>
<dbReference type="GO" id="GO:0005886">
    <property type="term" value="C:plasma membrane"/>
    <property type="evidence" value="ECO:0007669"/>
    <property type="project" value="UniProtKB-SubCell"/>
</dbReference>
<comment type="subcellular location">
    <subcellularLocation>
        <location evidence="1">Cell membrane</location>
        <topology evidence="1">Multi-pass membrane protein</topology>
    </subcellularLocation>
</comment>
<dbReference type="PANTHER" id="PTHR23513">
    <property type="entry name" value="INTEGRAL MEMBRANE EFFLUX PROTEIN-RELATED"/>
    <property type="match status" value="1"/>
</dbReference>
<evidence type="ECO:0000256" key="4">
    <source>
        <dbReference type="ARBA" id="ARBA00022692"/>
    </source>
</evidence>
<dbReference type="Pfam" id="PF05977">
    <property type="entry name" value="MFS_3"/>
    <property type="match status" value="1"/>
</dbReference>
<feature type="transmembrane region" description="Helical" evidence="7">
    <location>
        <begin position="44"/>
        <end position="65"/>
    </location>
</feature>
<accession>A0A846MZF1</accession>
<protein>
    <submittedName>
        <fullName evidence="8">MFS family permease</fullName>
    </submittedName>
</protein>
<sequence>MSDPTVYRHRDFILFASSRFLSTVAMMVQSVAIGWQIYEIERTPLALGLVGLCQFLPMFLFTLPAGEMTDRFDQRRVLSLALLLQGLCAAIFLTLSITGIKTAVAYYAVLVLFGVGRGFASPAGQSLTPFLVPPERLPRAIALNSSVFTTAVIAGPAMGGFLYAFGPEVTYSLCLAFFVAASAITAIIGGRRRAKEVNTEMSRFERVVEGIRFVKNRPVILGAISLDLFAVLLGGATALLPLFARDILHTGPWGLGLLRSAPAVGAALVALALTGRPIERNIGVKMFAAVAVFGVATIVFGLSSNFYLSMGALFVLGASDMISVFVRQSLVSFATPDEMRGRVGAVNMLFIGASNELGEFESGITAALFGSIPAVIIGGLGTLGVVAIWMKLFPPLRDVDRLKDIEFKQA</sequence>
<evidence type="ECO:0000256" key="6">
    <source>
        <dbReference type="ARBA" id="ARBA00023136"/>
    </source>
</evidence>
<evidence type="ECO:0000256" key="3">
    <source>
        <dbReference type="ARBA" id="ARBA00022475"/>
    </source>
</evidence>
<dbReference type="EMBL" id="JAASRM010000001">
    <property type="protein sequence ID" value="NIK88693.1"/>
    <property type="molecule type" value="Genomic_DNA"/>
</dbReference>
<organism evidence="8 9">
    <name type="scientific">Rhizomicrobium palustre</name>
    <dbReference type="NCBI Taxonomy" id="189966"/>
    <lineage>
        <taxon>Bacteria</taxon>
        <taxon>Pseudomonadati</taxon>
        <taxon>Pseudomonadota</taxon>
        <taxon>Alphaproteobacteria</taxon>
        <taxon>Micropepsales</taxon>
        <taxon>Micropepsaceae</taxon>
        <taxon>Rhizomicrobium</taxon>
    </lineage>
</organism>
<comment type="caution">
    <text evidence="8">The sequence shown here is derived from an EMBL/GenBank/DDBJ whole genome shotgun (WGS) entry which is preliminary data.</text>
</comment>
<dbReference type="SUPFAM" id="SSF103473">
    <property type="entry name" value="MFS general substrate transporter"/>
    <property type="match status" value="1"/>
</dbReference>
<feature type="transmembrane region" description="Helical" evidence="7">
    <location>
        <begin position="282"/>
        <end position="300"/>
    </location>
</feature>
<dbReference type="PANTHER" id="PTHR23513:SF9">
    <property type="entry name" value="ENTEROBACTIN EXPORTER ENTS"/>
    <property type="match status" value="1"/>
</dbReference>
<keyword evidence="5 7" id="KW-1133">Transmembrane helix</keyword>
<feature type="transmembrane region" description="Helical" evidence="7">
    <location>
        <begin position="169"/>
        <end position="188"/>
    </location>
</feature>
<feature type="transmembrane region" description="Helical" evidence="7">
    <location>
        <begin position="12"/>
        <end position="38"/>
    </location>
</feature>
<dbReference type="Proteomes" id="UP000570514">
    <property type="component" value="Unassembled WGS sequence"/>
</dbReference>
<proteinExistence type="predicted"/>
<keyword evidence="3" id="KW-1003">Cell membrane</keyword>
<reference evidence="8 9" key="1">
    <citation type="submission" date="2020-03" db="EMBL/GenBank/DDBJ databases">
        <title>Genomic Encyclopedia of Type Strains, Phase IV (KMG-IV): sequencing the most valuable type-strain genomes for metagenomic binning, comparative biology and taxonomic classification.</title>
        <authorList>
            <person name="Goeker M."/>
        </authorList>
    </citation>
    <scope>NUCLEOTIDE SEQUENCE [LARGE SCALE GENOMIC DNA]</scope>
    <source>
        <strain evidence="8 9">DSM 19867</strain>
    </source>
</reference>
<name>A0A846MZF1_9PROT</name>
<feature type="transmembrane region" description="Helical" evidence="7">
    <location>
        <begin position="219"/>
        <end position="244"/>
    </location>
</feature>
<dbReference type="AlphaFoldDB" id="A0A846MZF1"/>
<dbReference type="InterPro" id="IPR010290">
    <property type="entry name" value="TM_effector"/>
</dbReference>
<keyword evidence="4 7" id="KW-0812">Transmembrane</keyword>
<feature type="transmembrane region" description="Helical" evidence="7">
    <location>
        <begin position="77"/>
        <end position="97"/>
    </location>
</feature>
<evidence type="ECO:0000256" key="1">
    <source>
        <dbReference type="ARBA" id="ARBA00004651"/>
    </source>
</evidence>
<evidence type="ECO:0000256" key="5">
    <source>
        <dbReference type="ARBA" id="ARBA00022989"/>
    </source>
</evidence>
<feature type="transmembrane region" description="Helical" evidence="7">
    <location>
        <begin position="366"/>
        <end position="390"/>
    </location>
</feature>
<keyword evidence="9" id="KW-1185">Reference proteome</keyword>
<dbReference type="InterPro" id="IPR036259">
    <property type="entry name" value="MFS_trans_sf"/>
</dbReference>
<feature type="transmembrane region" description="Helical" evidence="7">
    <location>
        <begin position="256"/>
        <end position="275"/>
    </location>
</feature>
<feature type="transmembrane region" description="Helical" evidence="7">
    <location>
        <begin position="103"/>
        <end position="120"/>
    </location>
</feature>
<evidence type="ECO:0000256" key="2">
    <source>
        <dbReference type="ARBA" id="ARBA00022448"/>
    </source>
</evidence>
<keyword evidence="2" id="KW-0813">Transport</keyword>
<keyword evidence="6 7" id="KW-0472">Membrane</keyword>
<evidence type="ECO:0000313" key="8">
    <source>
        <dbReference type="EMBL" id="NIK88693.1"/>
    </source>
</evidence>
<gene>
    <name evidence="8" type="ORF">FHS83_002011</name>
</gene>
<dbReference type="Gene3D" id="1.20.1250.20">
    <property type="entry name" value="MFS general substrate transporter like domains"/>
    <property type="match status" value="1"/>
</dbReference>
<evidence type="ECO:0000256" key="7">
    <source>
        <dbReference type="SAM" id="Phobius"/>
    </source>
</evidence>
<dbReference type="CDD" id="cd06173">
    <property type="entry name" value="MFS_MefA_like"/>
    <property type="match status" value="1"/>
</dbReference>
<feature type="transmembrane region" description="Helical" evidence="7">
    <location>
        <begin position="141"/>
        <end position="163"/>
    </location>
</feature>
<dbReference type="RefSeq" id="WP_167082844.1">
    <property type="nucleotide sequence ID" value="NZ_BAAADC010000001.1"/>
</dbReference>